<dbReference type="InterPro" id="IPR040758">
    <property type="entry name" value="PrmC_N"/>
</dbReference>
<keyword evidence="1 5" id="KW-0489">Methyltransferase</keyword>
<dbReference type="InterPro" id="IPR004556">
    <property type="entry name" value="HemK-like"/>
</dbReference>
<dbReference type="EMBL" id="JACHLZ010000001">
    <property type="protein sequence ID" value="MBB5831097.1"/>
    <property type="molecule type" value="Genomic_DNA"/>
</dbReference>
<proteinExistence type="inferred from homology"/>
<evidence type="ECO:0000259" key="7">
    <source>
        <dbReference type="Pfam" id="PF17827"/>
    </source>
</evidence>
<evidence type="ECO:0000313" key="9">
    <source>
        <dbReference type="Proteomes" id="UP000588158"/>
    </source>
</evidence>
<keyword evidence="2 5" id="KW-0808">Transferase</keyword>
<dbReference type="PANTHER" id="PTHR18895">
    <property type="entry name" value="HEMK METHYLTRANSFERASE"/>
    <property type="match status" value="1"/>
</dbReference>
<keyword evidence="9" id="KW-1185">Reference proteome</keyword>
<comment type="catalytic activity">
    <reaction evidence="4 5">
        <text>L-glutaminyl-[peptide chain release factor] + S-adenosyl-L-methionine = N(5)-methyl-L-glutaminyl-[peptide chain release factor] + S-adenosyl-L-homocysteine + H(+)</text>
        <dbReference type="Rhea" id="RHEA:42896"/>
        <dbReference type="Rhea" id="RHEA-COMP:10271"/>
        <dbReference type="Rhea" id="RHEA-COMP:10272"/>
        <dbReference type="ChEBI" id="CHEBI:15378"/>
        <dbReference type="ChEBI" id="CHEBI:30011"/>
        <dbReference type="ChEBI" id="CHEBI:57856"/>
        <dbReference type="ChEBI" id="CHEBI:59789"/>
        <dbReference type="ChEBI" id="CHEBI:61891"/>
        <dbReference type="EC" id="2.1.1.297"/>
    </reaction>
</comment>
<dbReference type="InterPro" id="IPR019874">
    <property type="entry name" value="RF_methyltr_PrmC"/>
</dbReference>
<dbReference type="InterPro" id="IPR007848">
    <property type="entry name" value="Small_mtfrase_dom"/>
</dbReference>
<feature type="binding site" evidence="5">
    <location>
        <position position="144"/>
    </location>
    <ligand>
        <name>S-adenosyl-L-methionine</name>
        <dbReference type="ChEBI" id="CHEBI:59789"/>
    </ligand>
</feature>
<sequence length="299" mass="31774">MSDVRTRLRTALATTTERLGAAGVPSPSVDARALLAHAADTDRHLLLLDALPEDFEDRLEASTARRERREPLQLILGRAPFRRLELAVRPGVFIPRPETELALDLLREHTRGPLAEIVDLCAGSGALGASVLDELPGSRVLSVEIEESAAELTAENLEAAGPGRGRVLRADLLGEIPELDAAAPVDAVLSNPPYIPAGAVPQDPEVAAHDPHRALFGGGEDGLEVPRAVIDWAGRLLRPGGMLVMEHADVQGPAARELVQAHGGFEDVATARDLTGRDRFLLARRAAAGAQAGRGRLSR</sequence>
<evidence type="ECO:0000256" key="2">
    <source>
        <dbReference type="ARBA" id="ARBA00022679"/>
    </source>
</evidence>
<accession>A0A841AAY0</accession>
<dbReference type="Pfam" id="PF17827">
    <property type="entry name" value="PrmC_N"/>
    <property type="match status" value="1"/>
</dbReference>
<keyword evidence="3 5" id="KW-0949">S-adenosyl-L-methionine</keyword>
<gene>
    <name evidence="5" type="primary">prmC</name>
    <name evidence="8" type="ORF">HNR70_000910</name>
</gene>
<dbReference type="RefSeq" id="WP_184324620.1">
    <property type="nucleotide sequence ID" value="NZ_JACHLZ010000001.1"/>
</dbReference>
<evidence type="ECO:0000256" key="3">
    <source>
        <dbReference type="ARBA" id="ARBA00022691"/>
    </source>
</evidence>
<dbReference type="GO" id="GO:0032259">
    <property type="term" value="P:methylation"/>
    <property type="evidence" value="ECO:0007669"/>
    <property type="project" value="UniProtKB-KW"/>
</dbReference>
<dbReference type="Gene3D" id="3.40.50.150">
    <property type="entry name" value="Vaccinia Virus protein VP39"/>
    <property type="match status" value="1"/>
</dbReference>
<feature type="binding site" evidence="5">
    <location>
        <position position="191"/>
    </location>
    <ligand>
        <name>S-adenosyl-L-methionine</name>
        <dbReference type="ChEBI" id="CHEBI:59789"/>
    </ligand>
</feature>
<dbReference type="Gene3D" id="1.10.8.10">
    <property type="entry name" value="DNA helicase RuvA subunit, C-terminal domain"/>
    <property type="match status" value="1"/>
</dbReference>
<comment type="similarity">
    <text evidence="5">Belongs to the protein N5-glutamine methyltransferase family. PrmC subfamily.</text>
</comment>
<dbReference type="InterPro" id="IPR002052">
    <property type="entry name" value="DNA_methylase_N6_adenine_CS"/>
</dbReference>
<dbReference type="CDD" id="cd02440">
    <property type="entry name" value="AdoMet_MTases"/>
    <property type="match status" value="1"/>
</dbReference>
<feature type="domain" description="Methyltransferase small" evidence="6">
    <location>
        <begin position="89"/>
        <end position="195"/>
    </location>
</feature>
<comment type="caution">
    <text evidence="5">Lacks conserved residue(s) required for the propagation of feature annotation.</text>
</comment>
<feature type="domain" description="Release factor glutamine methyltransferase N-terminal" evidence="7">
    <location>
        <begin position="11"/>
        <end position="77"/>
    </location>
</feature>
<evidence type="ECO:0000256" key="5">
    <source>
        <dbReference type="HAMAP-Rule" id="MF_02126"/>
    </source>
</evidence>
<dbReference type="PROSITE" id="PS00092">
    <property type="entry name" value="N6_MTASE"/>
    <property type="match status" value="1"/>
</dbReference>
<dbReference type="PANTHER" id="PTHR18895:SF74">
    <property type="entry name" value="MTRF1L RELEASE FACTOR GLUTAMINE METHYLTRANSFERASE"/>
    <property type="match status" value="1"/>
</dbReference>
<dbReference type="NCBIfam" id="TIGR00536">
    <property type="entry name" value="hemK_fam"/>
    <property type="match status" value="1"/>
</dbReference>
<protein>
    <recommendedName>
        <fullName evidence="5">Release factor glutamine methyltransferase</fullName>
        <shortName evidence="5">RF MTase</shortName>
        <ecNumber evidence="5">2.1.1.297</ecNumber>
    </recommendedName>
    <alternativeName>
        <fullName evidence="5">N5-glutamine methyltransferase PrmC</fullName>
    </alternativeName>
    <alternativeName>
        <fullName evidence="5">Protein-(glutamine-N5) MTase PrmC</fullName>
    </alternativeName>
    <alternativeName>
        <fullName evidence="5">Protein-glutamine N-methyltransferase PrmC</fullName>
    </alternativeName>
</protein>
<feature type="binding site" evidence="5">
    <location>
        <begin position="191"/>
        <end position="194"/>
    </location>
    <ligand>
        <name>substrate</name>
    </ligand>
</feature>
<comment type="function">
    <text evidence="5">Methylates the class 1 translation termination release factors RF1/PrfA and RF2/PrfB on the glutamine residue of the universally conserved GGQ motif.</text>
</comment>
<dbReference type="Proteomes" id="UP000588158">
    <property type="component" value="Unassembled WGS sequence"/>
</dbReference>
<dbReference type="Pfam" id="PF05175">
    <property type="entry name" value="MTS"/>
    <property type="match status" value="1"/>
</dbReference>
<dbReference type="AlphaFoldDB" id="A0A841AAY0"/>
<comment type="caution">
    <text evidence="8">The sequence shown here is derived from an EMBL/GenBank/DDBJ whole genome shotgun (WGS) entry which is preliminary data.</text>
</comment>
<dbReference type="EC" id="2.1.1.297" evidence="5"/>
<dbReference type="InterPro" id="IPR029063">
    <property type="entry name" value="SAM-dependent_MTases_sf"/>
</dbReference>
<dbReference type="NCBIfam" id="TIGR03534">
    <property type="entry name" value="RF_mod_PrmC"/>
    <property type="match status" value="1"/>
</dbReference>
<evidence type="ECO:0000256" key="4">
    <source>
        <dbReference type="ARBA" id="ARBA00048391"/>
    </source>
</evidence>
<organism evidence="8 9">
    <name type="scientific">Brachybacterium aquaticum</name>
    <dbReference type="NCBI Taxonomy" id="1432564"/>
    <lineage>
        <taxon>Bacteria</taxon>
        <taxon>Bacillati</taxon>
        <taxon>Actinomycetota</taxon>
        <taxon>Actinomycetes</taxon>
        <taxon>Micrococcales</taxon>
        <taxon>Dermabacteraceae</taxon>
        <taxon>Brachybacterium</taxon>
    </lineage>
</organism>
<dbReference type="GO" id="GO:0102559">
    <property type="term" value="F:peptide chain release factor N(5)-glutamine methyltransferase activity"/>
    <property type="evidence" value="ECO:0007669"/>
    <property type="project" value="UniProtKB-EC"/>
</dbReference>
<evidence type="ECO:0000256" key="1">
    <source>
        <dbReference type="ARBA" id="ARBA00022603"/>
    </source>
</evidence>
<dbReference type="GO" id="GO:0003676">
    <property type="term" value="F:nucleic acid binding"/>
    <property type="evidence" value="ECO:0007669"/>
    <property type="project" value="InterPro"/>
</dbReference>
<reference evidence="8 9" key="1">
    <citation type="submission" date="2020-08" db="EMBL/GenBank/DDBJ databases">
        <title>Sequencing the genomes of 1000 actinobacteria strains.</title>
        <authorList>
            <person name="Klenk H.-P."/>
        </authorList>
    </citation>
    <scope>NUCLEOTIDE SEQUENCE [LARGE SCALE GENOMIC DNA]</scope>
    <source>
        <strain evidence="8 9">DSM 28796</strain>
    </source>
</reference>
<evidence type="ECO:0000259" key="6">
    <source>
        <dbReference type="Pfam" id="PF05175"/>
    </source>
</evidence>
<evidence type="ECO:0000313" key="8">
    <source>
        <dbReference type="EMBL" id="MBB5831097.1"/>
    </source>
</evidence>
<name>A0A841AAY0_9MICO</name>
<dbReference type="InterPro" id="IPR050320">
    <property type="entry name" value="N5-glutamine_MTase"/>
</dbReference>
<dbReference type="SUPFAM" id="SSF53335">
    <property type="entry name" value="S-adenosyl-L-methionine-dependent methyltransferases"/>
    <property type="match status" value="1"/>
</dbReference>
<dbReference type="HAMAP" id="MF_02126">
    <property type="entry name" value="RF_methyltr_PrmC"/>
    <property type="match status" value="1"/>
</dbReference>